<proteinExistence type="predicted"/>
<dbReference type="PANTHER" id="PTHR36804">
    <property type="entry name" value="OSJNBA0013K16.11 PROTEIN"/>
    <property type="match status" value="1"/>
</dbReference>
<dbReference type="EMBL" id="CAXHBF010000014">
    <property type="protein sequence ID" value="CAK9854789.1"/>
    <property type="molecule type" value="Genomic_DNA"/>
</dbReference>
<feature type="transmembrane region" description="Helical" evidence="1">
    <location>
        <begin position="78"/>
        <end position="99"/>
    </location>
</feature>
<keyword evidence="1" id="KW-0812">Transmembrane</keyword>
<keyword evidence="1" id="KW-1133">Transmembrane helix</keyword>
<dbReference type="PANTHER" id="PTHR36804:SF1">
    <property type="entry name" value="OS04G0585600 PROTEIN"/>
    <property type="match status" value="1"/>
</dbReference>
<comment type="caution">
    <text evidence="2">The sequence shown here is derived from an EMBL/GenBank/DDBJ whole genome shotgun (WGS) entry which is preliminary data.</text>
</comment>
<keyword evidence="3" id="KW-1185">Reference proteome</keyword>
<evidence type="ECO:0000256" key="1">
    <source>
        <dbReference type="SAM" id="Phobius"/>
    </source>
</evidence>
<dbReference type="Proteomes" id="UP001497522">
    <property type="component" value="Unassembled WGS sequence"/>
</dbReference>
<reference evidence="2" key="1">
    <citation type="submission" date="2024-03" db="EMBL/GenBank/DDBJ databases">
        <authorList>
            <consortium name="ELIXIR-Norway"/>
            <consortium name="Elixir Norway"/>
        </authorList>
    </citation>
    <scope>NUCLEOTIDE SEQUENCE</scope>
</reference>
<evidence type="ECO:0000313" key="3">
    <source>
        <dbReference type="Proteomes" id="UP001497522"/>
    </source>
</evidence>
<gene>
    <name evidence="2" type="ORF">CSSPJE1EN2_LOCUS24721</name>
</gene>
<sequence length="183" mass="20174">MCLKLIMNHSASEDAVLLKCQILDYKEQGKCQAGLEDNAPFAITITAAMICRLVLPVNVERDESEKGSSALGAADVRYAPLGVISFIPSFQLVGMFLCFMKNICFAVDTHFASPTSFHTLPSPAWLFAWLGTSKQLYLVYAIVYLAPYLWHVALLFCSAHVLLRSLQNLSCKSYSGLLLNSSL</sequence>
<evidence type="ECO:0000313" key="2">
    <source>
        <dbReference type="EMBL" id="CAK9854789.1"/>
    </source>
</evidence>
<keyword evidence="1" id="KW-0472">Membrane</keyword>
<accession>A0ABP0ZWY6</accession>
<organism evidence="2 3">
    <name type="scientific">Sphagnum jensenii</name>
    <dbReference type="NCBI Taxonomy" id="128206"/>
    <lineage>
        <taxon>Eukaryota</taxon>
        <taxon>Viridiplantae</taxon>
        <taxon>Streptophyta</taxon>
        <taxon>Embryophyta</taxon>
        <taxon>Bryophyta</taxon>
        <taxon>Sphagnophytina</taxon>
        <taxon>Sphagnopsida</taxon>
        <taxon>Sphagnales</taxon>
        <taxon>Sphagnaceae</taxon>
        <taxon>Sphagnum</taxon>
    </lineage>
</organism>
<feature type="transmembrane region" description="Helical" evidence="1">
    <location>
        <begin position="137"/>
        <end position="163"/>
    </location>
</feature>
<name>A0ABP0ZWY6_9BRYO</name>
<protein>
    <submittedName>
        <fullName evidence="2">Uncharacterized protein</fullName>
    </submittedName>
</protein>